<dbReference type="PROSITE" id="PS51910">
    <property type="entry name" value="GH18_2"/>
    <property type="match status" value="1"/>
</dbReference>
<dbReference type="SMART" id="SM00636">
    <property type="entry name" value="Glyco_18"/>
    <property type="match status" value="1"/>
</dbReference>
<dbReference type="RefSeq" id="WP_194703130.1">
    <property type="nucleotide sequence ID" value="NZ_JADKNH010000011.1"/>
</dbReference>
<dbReference type="PANTHER" id="PTHR46066:SF2">
    <property type="entry name" value="CHITINASE DOMAIN-CONTAINING PROTEIN 1"/>
    <property type="match status" value="1"/>
</dbReference>
<feature type="signal peptide" evidence="1">
    <location>
        <begin position="1"/>
        <end position="22"/>
    </location>
</feature>
<sequence>MVKKVLITTLIVIMLISQLSLADNGDIPKDHWVNNLVETLKNDEILDENEDIVLGKKITYETFVAWIFKVEEHTKIKTQNKLEYSKSDGELLTRMDAVRISIKYLGYDWLAQQLKNSNLIFTDVTSNKGYVQLAADFGLISSANTIFRPNDVLTSEEAIAFIYHLNRIKKAKIDLLHSYYAISSYGQLDKVSSLNALSYGWSRIELSRVNNEIIFNTSAQNDNEYRVPSGYTQAIAEADDNQVDKYLMVTVKDELAYDKNSNKDIPLTELIINNMNSSSNVIALITNNLVNNSQRINYKGVLIDFEGLKGRDNAVKFNLFLSNLRVALNDIDKSLMVAVQPVRKAGLSYYDGYDYRSIGRLADYVILMAHDFYPKKLTSAEMQSGYTITPLVAINDLYYALKGITDKDTGIVDKDKIILQFSIDSVQWKLSNGQIINNIPYHPTYDAISSRLSTGVESTYLDSMKSTYIIFEDLVDKTRNIVWYEDERSIQAKIDMMKYFGLHNVSIWRLGIIPEIKDSANSSPKYLNLWNQFILNR</sequence>
<dbReference type="InterPro" id="IPR029070">
    <property type="entry name" value="Chitinase_insertion_sf"/>
</dbReference>
<keyword evidence="4" id="KW-1185">Reference proteome</keyword>
<accession>A0ABR9ZWR3</accession>
<name>A0ABR9ZWR3_9FIRM</name>
<dbReference type="InterPro" id="IPR017853">
    <property type="entry name" value="GH"/>
</dbReference>
<dbReference type="EMBL" id="JADKNH010000011">
    <property type="protein sequence ID" value="MBF4694892.1"/>
    <property type="molecule type" value="Genomic_DNA"/>
</dbReference>
<dbReference type="InterPro" id="IPR001223">
    <property type="entry name" value="Glyco_hydro18_cat"/>
</dbReference>
<protein>
    <recommendedName>
        <fullName evidence="2">GH18 domain-containing protein</fullName>
    </recommendedName>
</protein>
<organism evidence="3 4">
    <name type="scientific">Fusibacter ferrireducens</name>
    <dbReference type="NCBI Taxonomy" id="2785058"/>
    <lineage>
        <taxon>Bacteria</taxon>
        <taxon>Bacillati</taxon>
        <taxon>Bacillota</taxon>
        <taxon>Clostridia</taxon>
        <taxon>Eubacteriales</taxon>
        <taxon>Eubacteriales Family XII. Incertae Sedis</taxon>
        <taxon>Fusibacter</taxon>
    </lineage>
</organism>
<proteinExistence type="predicted"/>
<keyword evidence="1" id="KW-0732">Signal</keyword>
<comment type="caution">
    <text evidence="3">The sequence shown here is derived from an EMBL/GenBank/DDBJ whole genome shotgun (WGS) entry which is preliminary data.</text>
</comment>
<dbReference type="Gene3D" id="3.20.20.80">
    <property type="entry name" value="Glycosidases"/>
    <property type="match status" value="1"/>
</dbReference>
<dbReference type="Gene3D" id="3.10.50.10">
    <property type="match status" value="1"/>
</dbReference>
<reference evidence="3 4" key="1">
    <citation type="submission" date="2020-11" db="EMBL/GenBank/DDBJ databases">
        <title>Fusibacter basophilias sp. nov.</title>
        <authorList>
            <person name="Qiu D."/>
        </authorList>
    </citation>
    <scope>NUCLEOTIDE SEQUENCE [LARGE SCALE GENOMIC DNA]</scope>
    <source>
        <strain evidence="3 4">Q10-2</strain>
    </source>
</reference>
<dbReference type="SUPFAM" id="SSF51445">
    <property type="entry name" value="(Trans)glycosidases"/>
    <property type="match status" value="1"/>
</dbReference>
<dbReference type="Proteomes" id="UP000614200">
    <property type="component" value="Unassembled WGS sequence"/>
</dbReference>
<evidence type="ECO:0000259" key="2">
    <source>
        <dbReference type="PROSITE" id="PS51910"/>
    </source>
</evidence>
<dbReference type="Pfam" id="PF00704">
    <property type="entry name" value="Glyco_hydro_18"/>
    <property type="match status" value="1"/>
</dbReference>
<feature type="domain" description="GH18" evidence="2">
    <location>
        <begin position="170"/>
        <end position="523"/>
    </location>
</feature>
<evidence type="ECO:0000256" key="1">
    <source>
        <dbReference type="SAM" id="SignalP"/>
    </source>
</evidence>
<dbReference type="PANTHER" id="PTHR46066">
    <property type="entry name" value="CHITINASE DOMAIN-CONTAINING PROTEIN 1 FAMILY MEMBER"/>
    <property type="match status" value="1"/>
</dbReference>
<feature type="chain" id="PRO_5045210041" description="GH18 domain-containing protein" evidence="1">
    <location>
        <begin position="23"/>
        <end position="537"/>
    </location>
</feature>
<evidence type="ECO:0000313" key="4">
    <source>
        <dbReference type="Proteomes" id="UP000614200"/>
    </source>
</evidence>
<evidence type="ECO:0000313" key="3">
    <source>
        <dbReference type="EMBL" id="MBF4694892.1"/>
    </source>
</evidence>
<gene>
    <name evidence="3" type="ORF">ISU02_17465</name>
</gene>
<dbReference type="InterPro" id="IPR011583">
    <property type="entry name" value="Chitinase_II/V-like_cat"/>
</dbReference>